<evidence type="ECO:0000313" key="2">
    <source>
        <dbReference type="Proteomes" id="UP000464378"/>
    </source>
</evidence>
<dbReference type="EMBL" id="LR593887">
    <property type="protein sequence ID" value="VTS07510.1"/>
    <property type="molecule type" value="Genomic_DNA"/>
</dbReference>
<dbReference type="AlphaFoldDB" id="A0A6C2YUP7"/>
<evidence type="ECO:0000313" key="1">
    <source>
        <dbReference type="EMBL" id="VIP05077.1"/>
    </source>
</evidence>
<gene>
    <name evidence="1" type="ORF">GMBLW1_41160</name>
</gene>
<keyword evidence="2" id="KW-1185">Reference proteome</keyword>
<accession>A0A6C2YUP7</accession>
<dbReference type="KEGG" id="tim:GMBLW1_41160"/>
<organism evidence="1">
    <name type="scientific">Tuwongella immobilis</name>
    <dbReference type="NCBI Taxonomy" id="692036"/>
    <lineage>
        <taxon>Bacteria</taxon>
        <taxon>Pseudomonadati</taxon>
        <taxon>Planctomycetota</taxon>
        <taxon>Planctomycetia</taxon>
        <taxon>Gemmatales</taxon>
        <taxon>Gemmataceae</taxon>
        <taxon>Tuwongella</taxon>
    </lineage>
</organism>
<proteinExistence type="predicted"/>
<sequence length="128" mass="14362">MSSDFFFVCFQSGRCDLDQIRATLEQAKVLTRRFDDHLVVIASNGAELAISLNQDRYVAEENAEIAGGDSVAQAFLPCDARFEVHIDDWNAIMMEYHTLFLLQECLVKSTGGFLFLGWNGAILDFNSD</sequence>
<dbReference type="InParanoid" id="A0A6C2YUP7"/>
<name>A0A6C2YUP7_9BACT</name>
<dbReference type="RefSeq" id="WP_162660077.1">
    <property type="nucleotide sequence ID" value="NZ_LR593887.1"/>
</dbReference>
<protein>
    <submittedName>
        <fullName evidence="1">Uncharacterized protein</fullName>
    </submittedName>
</protein>
<dbReference type="EMBL" id="LR586016">
    <property type="protein sequence ID" value="VIP05077.1"/>
    <property type="molecule type" value="Genomic_DNA"/>
</dbReference>
<dbReference type="Proteomes" id="UP000464378">
    <property type="component" value="Chromosome"/>
</dbReference>
<reference evidence="1" key="1">
    <citation type="submission" date="2019-04" db="EMBL/GenBank/DDBJ databases">
        <authorList>
            <consortium name="Science for Life Laboratories"/>
        </authorList>
    </citation>
    <scope>NUCLEOTIDE SEQUENCE</scope>
    <source>
        <strain evidence="1">MBLW1</strain>
    </source>
</reference>